<keyword evidence="4" id="KW-1185">Reference proteome</keyword>
<evidence type="ECO:0000313" key="4">
    <source>
        <dbReference type="Proteomes" id="UP000030744"/>
    </source>
</evidence>
<keyword evidence="2" id="KW-0472">Membrane</keyword>
<dbReference type="Proteomes" id="UP000030744">
    <property type="component" value="Unassembled WGS sequence"/>
</dbReference>
<keyword evidence="2" id="KW-0812">Transmembrane</keyword>
<dbReference type="RefSeq" id="XP_013355936.1">
    <property type="nucleotide sequence ID" value="XM_013500482.1"/>
</dbReference>
<feature type="compositionally biased region" description="Acidic residues" evidence="1">
    <location>
        <begin position="110"/>
        <end position="124"/>
    </location>
</feature>
<accession>U6KAZ6</accession>
<sequence length="237" mass="24670">MSAAVGSNHSPYASFPQLAEAVGASFPTSAISKSSRKGRLRRNRLRDSSWGLVILSAVASIAAVVVLISICSKAQMRNNAFHSHSRLLSAGGGSKRGFDRVCDTTADEADAWLDSDGEDTDSEEPVEKKPRLPEDAGEEDGSSQVVEGLHGAGGLAGSTAGPQAQGTPQDHSSHEPSSKSSSSVASSGWTLDELGAAAGLLQLGLAPVYTVHVGQVVGKSGRVHLELQPNLWLYLEL</sequence>
<name>U6KAZ6_9EIME</name>
<keyword evidence="2" id="KW-1133">Transmembrane helix</keyword>
<protein>
    <submittedName>
        <fullName evidence="3">Uncharacterized protein</fullName>
    </submittedName>
</protein>
<feature type="region of interest" description="Disordered" evidence="1">
    <location>
        <begin position="110"/>
        <end position="186"/>
    </location>
</feature>
<evidence type="ECO:0000313" key="3">
    <source>
        <dbReference type="EMBL" id="CDJ33372.1"/>
    </source>
</evidence>
<reference evidence="3" key="1">
    <citation type="submission" date="2013-10" db="EMBL/GenBank/DDBJ databases">
        <title>Genomic analysis of the causative agents of coccidiosis in chickens.</title>
        <authorList>
            <person name="Reid A.J."/>
            <person name="Blake D."/>
            <person name="Billington K."/>
            <person name="Browne H."/>
            <person name="Dunn M."/>
            <person name="Hung S."/>
            <person name="Kawahara F."/>
            <person name="Miranda-Saavedra D."/>
            <person name="Mourier T."/>
            <person name="Nagra H."/>
            <person name="Otto T.D."/>
            <person name="Rawlings N."/>
            <person name="Sanchez A."/>
            <person name="Sanders M."/>
            <person name="Subramaniam C."/>
            <person name="Tay Y."/>
            <person name="Dear P."/>
            <person name="Doerig C."/>
            <person name="Gruber A."/>
            <person name="Parkinson J."/>
            <person name="Shirley M."/>
            <person name="Wan K.L."/>
            <person name="Berriman M."/>
            <person name="Tomley F."/>
            <person name="Pain A."/>
        </authorList>
    </citation>
    <scope>NUCLEOTIDE SEQUENCE [LARGE SCALE GENOMIC DNA]</scope>
    <source>
        <strain evidence="3">Houghton</strain>
    </source>
</reference>
<reference evidence="3" key="2">
    <citation type="submission" date="2013-10" db="EMBL/GenBank/DDBJ databases">
        <authorList>
            <person name="Aslett M."/>
        </authorList>
    </citation>
    <scope>NUCLEOTIDE SEQUENCE [LARGE SCALE GENOMIC DNA]</scope>
    <source>
        <strain evidence="3">Houghton</strain>
    </source>
</reference>
<feature type="compositionally biased region" description="Polar residues" evidence="1">
    <location>
        <begin position="160"/>
        <end position="170"/>
    </location>
</feature>
<feature type="transmembrane region" description="Helical" evidence="2">
    <location>
        <begin position="49"/>
        <end position="70"/>
    </location>
</feature>
<dbReference type="VEuPathDB" id="ToxoDB:EMH_0082150"/>
<evidence type="ECO:0000256" key="2">
    <source>
        <dbReference type="SAM" id="Phobius"/>
    </source>
</evidence>
<gene>
    <name evidence="3" type="ORF">EMH_0082150</name>
</gene>
<evidence type="ECO:0000256" key="1">
    <source>
        <dbReference type="SAM" id="MobiDB-lite"/>
    </source>
</evidence>
<dbReference type="OrthoDB" id="352905at2759"/>
<dbReference type="AlphaFoldDB" id="U6KAZ6"/>
<dbReference type="GeneID" id="25382612"/>
<dbReference type="EMBL" id="HG685151">
    <property type="protein sequence ID" value="CDJ33372.1"/>
    <property type="molecule type" value="Genomic_DNA"/>
</dbReference>
<proteinExistence type="predicted"/>
<organism evidence="3 4">
    <name type="scientific">Eimeria mitis</name>
    <dbReference type="NCBI Taxonomy" id="44415"/>
    <lineage>
        <taxon>Eukaryota</taxon>
        <taxon>Sar</taxon>
        <taxon>Alveolata</taxon>
        <taxon>Apicomplexa</taxon>
        <taxon>Conoidasida</taxon>
        <taxon>Coccidia</taxon>
        <taxon>Eucoccidiorida</taxon>
        <taxon>Eimeriorina</taxon>
        <taxon>Eimeriidae</taxon>
        <taxon>Eimeria</taxon>
    </lineage>
</organism>
<feature type="compositionally biased region" description="Basic and acidic residues" evidence="1">
    <location>
        <begin position="125"/>
        <end position="134"/>
    </location>
</feature>